<protein>
    <recommendedName>
        <fullName evidence="1">SiaC family regulatory phosphoprotein domain-containing protein</fullName>
    </recommendedName>
</protein>
<dbReference type="RefSeq" id="WP_184043111.1">
    <property type="nucleotide sequence ID" value="NZ_JACIGK010000006.1"/>
</dbReference>
<accession>A0A7W6W9H5</accession>
<sequence>MDTISIAPTDRSPLVEFDFSQGRFRLEGESYPENSASFFAPLLAALRAFLESDDTRPVSFDLAMTYFNSSSAKALMNMFQMLEDAGARGREVVVNWHFHPDDDTMEEFGEDFGLDFENAAFRMRPTPKT</sequence>
<evidence type="ECO:0000313" key="3">
    <source>
        <dbReference type="Proteomes" id="UP000554286"/>
    </source>
</evidence>
<reference evidence="2 3" key="1">
    <citation type="submission" date="2020-08" db="EMBL/GenBank/DDBJ databases">
        <title>Genome sequencing of Purple Non-Sulfur Bacteria from various extreme environments.</title>
        <authorList>
            <person name="Mayer M."/>
        </authorList>
    </citation>
    <scope>NUCLEOTIDE SEQUENCE [LARGE SCALE GENOMIC DNA]</scope>
    <source>
        <strain evidence="2 3">JA131</strain>
    </source>
</reference>
<dbReference type="InterPro" id="IPR018530">
    <property type="entry name" value="SiaC"/>
</dbReference>
<gene>
    <name evidence="2" type="ORF">GGD89_001110</name>
</gene>
<feature type="domain" description="SiaC family regulatory phosphoprotein" evidence="1">
    <location>
        <begin position="6"/>
        <end position="125"/>
    </location>
</feature>
<proteinExistence type="predicted"/>
<dbReference type="EMBL" id="JACIGK010000006">
    <property type="protein sequence ID" value="MBB4265491.1"/>
    <property type="molecule type" value="Genomic_DNA"/>
</dbReference>
<keyword evidence="3" id="KW-1185">Reference proteome</keyword>
<evidence type="ECO:0000259" key="1">
    <source>
        <dbReference type="Pfam" id="PF09345"/>
    </source>
</evidence>
<dbReference type="Proteomes" id="UP000554286">
    <property type="component" value="Unassembled WGS sequence"/>
</dbReference>
<dbReference type="Pfam" id="PF09345">
    <property type="entry name" value="SiaC"/>
    <property type="match status" value="1"/>
</dbReference>
<comment type="caution">
    <text evidence="2">The sequence shown here is derived from an EMBL/GenBank/DDBJ whole genome shotgun (WGS) entry which is preliminary data.</text>
</comment>
<organism evidence="2 3">
    <name type="scientific">Roseospira visakhapatnamensis</name>
    <dbReference type="NCBI Taxonomy" id="390880"/>
    <lineage>
        <taxon>Bacteria</taxon>
        <taxon>Pseudomonadati</taxon>
        <taxon>Pseudomonadota</taxon>
        <taxon>Alphaproteobacteria</taxon>
        <taxon>Rhodospirillales</taxon>
        <taxon>Rhodospirillaceae</taxon>
        <taxon>Roseospira</taxon>
    </lineage>
</organism>
<name>A0A7W6W9H5_9PROT</name>
<evidence type="ECO:0000313" key="2">
    <source>
        <dbReference type="EMBL" id="MBB4265491.1"/>
    </source>
</evidence>
<dbReference type="AlphaFoldDB" id="A0A7W6W9H5"/>